<accession>A0A941ANU9</accession>
<feature type="transmembrane region" description="Helical" evidence="1">
    <location>
        <begin position="31"/>
        <end position="51"/>
    </location>
</feature>
<keyword evidence="1" id="KW-0812">Transmembrane</keyword>
<keyword evidence="3" id="KW-1185">Reference proteome</keyword>
<organism evidence="2 3">
    <name type="scientific">Halalkalibacter suaedae</name>
    <dbReference type="NCBI Taxonomy" id="2822140"/>
    <lineage>
        <taxon>Bacteria</taxon>
        <taxon>Bacillati</taxon>
        <taxon>Bacillota</taxon>
        <taxon>Bacilli</taxon>
        <taxon>Bacillales</taxon>
        <taxon>Bacillaceae</taxon>
        <taxon>Halalkalibacter</taxon>
    </lineage>
</organism>
<dbReference type="Proteomes" id="UP000678228">
    <property type="component" value="Unassembled WGS sequence"/>
</dbReference>
<name>A0A941ANU9_9BACI</name>
<evidence type="ECO:0000313" key="2">
    <source>
        <dbReference type="EMBL" id="MBP3949498.1"/>
    </source>
</evidence>
<evidence type="ECO:0000313" key="3">
    <source>
        <dbReference type="Proteomes" id="UP000678228"/>
    </source>
</evidence>
<sequence length="63" mass="7027">MLSFFLLGCLVTGIAMTLFLMGFFIEGQFLFGPFIAFIIGLNYIVIAYGQIRKSRVPDEQSGN</sequence>
<gene>
    <name evidence="2" type="ORF">J7W16_00035</name>
</gene>
<feature type="transmembrane region" description="Helical" evidence="1">
    <location>
        <begin position="5"/>
        <end position="25"/>
    </location>
</feature>
<keyword evidence="1" id="KW-1133">Transmembrane helix</keyword>
<keyword evidence="1" id="KW-0472">Membrane</keyword>
<evidence type="ECO:0000256" key="1">
    <source>
        <dbReference type="SAM" id="Phobius"/>
    </source>
</evidence>
<dbReference type="AlphaFoldDB" id="A0A941ANU9"/>
<dbReference type="EMBL" id="JAGKSQ010000001">
    <property type="protein sequence ID" value="MBP3949498.1"/>
    <property type="molecule type" value="Genomic_DNA"/>
</dbReference>
<proteinExistence type="predicted"/>
<dbReference type="RefSeq" id="WP_210594888.1">
    <property type="nucleotide sequence ID" value="NZ_JAGKSQ010000001.1"/>
</dbReference>
<comment type="caution">
    <text evidence="2">The sequence shown here is derived from an EMBL/GenBank/DDBJ whole genome shotgun (WGS) entry which is preliminary data.</text>
</comment>
<reference evidence="2" key="1">
    <citation type="submission" date="2021-03" db="EMBL/GenBank/DDBJ databases">
        <title>Bacillus suaedae sp. nov., isolated from Suaeda aralocaspica.</title>
        <authorList>
            <person name="Lei R.F.R."/>
        </authorList>
    </citation>
    <scope>NUCLEOTIDE SEQUENCE</scope>
    <source>
        <strain evidence="2">YZJH907-2</strain>
    </source>
</reference>
<protein>
    <submittedName>
        <fullName evidence="2">Uncharacterized protein</fullName>
    </submittedName>
</protein>